<name>X1EHN4_9ZZZZ</name>
<proteinExistence type="predicted"/>
<reference evidence="1" key="1">
    <citation type="journal article" date="2014" name="Front. Microbiol.">
        <title>High frequency of phylogenetically diverse reductive dehalogenase-homologous genes in deep subseafloor sedimentary metagenomes.</title>
        <authorList>
            <person name="Kawai M."/>
            <person name="Futagami T."/>
            <person name="Toyoda A."/>
            <person name="Takaki Y."/>
            <person name="Nishi S."/>
            <person name="Hori S."/>
            <person name="Arai W."/>
            <person name="Tsubouchi T."/>
            <person name="Morono Y."/>
            <person name="Uchiyama I."/>
            <person name="Ito T."/>
            <person name="Fujiyama A."/>
            <person name="Inagaki F."/>
            <person name="Takami H."/>
        </authorList>
    </citation>
    <scope>NUCLEOTIDE SEQUENCE</scope>
    <source>
        <strain evidence="1">Expedition CK06-06</strain>
    </source>
</reference>
<feature type="non-terminal residue" evidence="1">
    <location>
        <position position="1"/>
    </location>
</feature>
<protein>
    <submittedName>
        <fullName evidence="1">Uncharacterized protein</fullName>
    </submittedName>
</protein>
<sequence length="44" mass="5015">LLINNLLHQKWALNQAKVIPCDEIRVSTQRADMIMPQKGIEITA</sequence>
<evidence type="ECO:0000313" key="1">
    <source>
        <dbReference type="EMBL" id="GAH32836.1"/>
    </source>
</evidence>
<organism evidence="1">
    <name type="scientific">marine sediment metagenome</name>
    <dbReference type="NCBI Taxonomy" id="412755"/>
    <lineage>
        <taxon>unclassified sequences</taxon>
        <taxon>metagenomes</taxon>
        <taxon>ecological metagenomes</taxon>
    </lineage>
</organism>
<comment type="caution">
    <text evidence="1">The sequence shown here is derived from an EMBL/GenBank/DDBJ whole genome shotgun (WGS) entry which is preliminary data.</text>
</comment>
<gene>
    <name evidence="1" type="ORF">S03H2_15335</name>
</gene>
<dbReference type="AlphaFoldDB" id="X1EHN4"/>
<accession>X1EHN4</accession>
<dbReference type="EMBL" id="BARU01007791">
    <property type="protein sequence ID" value="GAH32836.1"/>
    <property type="molecule type" value="Genomic_DNA"/>
</dbReference>